<comment type="function">
    <text evidence="1">Regulates expression of the glpD operon. In the presence of glycerol 3-phosphate (G3P) causes antitermination of transcription of glpD at the inverted repeat of the leader region to enhance its transcription. Binds and stabilizes glpD leader mRNA.</text>
</comment>
<dbReference type="InterPro" id="IPR013785">
    <property type="entry name" value="Aldolase_TIM"/>
</dbReference>
<accession>A0ABV6DLE8</accession>
<gene>
    <name evidence="2" type="ORF">ACFFK0_13580</name>
</gene>
<dbReference type="InterPro" id="IPR006699">
    <property type="entry name" value="GlpP"/>
</dbReference>
<keyword evidence="1" id="KW-0804">Transcription</keyword>
<evidence type="ECO:0000313" key="3">
    <source>
        <dbReference type="Proteomes" id="UP001589776"/>
    </source>
</evidence>
<dbReference type="PIRSF" id="PIRSF016897">
    <property type="entry name" value="GlpP"/>
    <property type="match status" value="1"/>
</dbReference>
<protein>
    <recommendedName>
        <fullName evidence="1">Glycerol uptake operon antiterminator regulatory protein</fullName>
    </recommendedName>
</protein>
<name>A0ABV6DLE8_9BACL</name>
<organism evidence="2 3">
    <name type="scientific">Paenibacillus chartarius</name>
    <dbReference type="NCBI Taxonomy" id="747481"/>
    <lineage>
        <taxon>Bacteria</taxon>
        <taxon>Bacillati</taxon>
        <taxon>Bacillota</taxon>
        <taxon>Bacilli</taxon>
        <taxon>Bacillales</taxon>
        <taxon>Paenibacillaceae</taxon>
        <taxon>Paenibacillus</taxon>
    </lineage>
</organism>
<evidence type="ECO:0000256" key="1">
    <source>
        <dbReference type="PIRNR" id="PIRNR016897"/>
    </source>
</evidence>
<reference evidence="2 3" key="1">
    <citation type="submission" date="2024-09" db="EMBL/GenBank/DDBJ databases">
        <authorList>
            <person name="Sun Q."/>
            <person name="Mori K."/>
        </authorList>
    </citation>
    <scope>NUCLEOTIDE SEQUENCE [LARGE SCALE GENOMIC DNA]</scope>
    <source>
        <strain evidence="2 3">CCM 7759</strain>
    </source>
</reference>
<dbReference type="PANTHER" id="PTHR35787">
    <property type="entry name" value="GLYCEROL UPTAKE OPERON ANTITERMINATOR REGULATORY PROTEIN"/>
    <property type="match status" value="1"/>
</dbReference>
<dbReference type="PANTHER" id="PTHR35787:SF1">
    <property type="entry name" value="GLYCEROL UPTAKE OPERON ANTITERMINATOR REGULATORY PROTEIN"/>
    <property type="match status" value="1"/>
</dbReference>
<keyword evidence="1" id="KW-0694">RNA-binding</keyword>
<sequence length="198" mass="21286">MSLLYKIGNNPIIAAVRSPEDVQQALDSRVENIFFMGGNVKEIIHAVRLTKESKKGAFVHLDLIRGLSSTDKESVDFISDYVGADGIVTPKSHLIKEAKRAGLYGILHLFVLDSLALRNGLKLAANVQPDAIELMPGVVTKIIQSFADSMPDTPIVASGLIQTREEAAESLHAGATSLSVSDASLWNFTFADLRAAAV</sequence>
<comment type="caution">
    <text evidence="2">The sequence shown here is derived from an EMBL/GenBank/DDBJ whole genome shotgun (WGS) entry which is preliminary data.</text>
</comment>
<dbReference type="Proteomes" id="UP001589776">
    <property type="component" value="Unassembled WGS sequence"/>
</dbReference>
<dbReference type="Gene3D" id="3.20.20.70">
    <property type="entry name" value="Aldolase class I"/>
    <property type="match status" value="1"/>
</dbReference>
<dbReference type="Pfam" id="PF04309">
    <property type="entry name" value="G3P_antiterm"/>
    <property type="match status" value="1"/>
</dbReference>
<dbReference type="EMBL" id="JBHLWN010000051">
    <property type="protein sequence ID" value="MFC0213475.1"/>
    <property type="molecule type" value="Genomic_DNA"/>
</dbReference>
<proteinExistence type="predicted"/>
<keyword evidence="3" id="KW-1185">Reference proteome</keyword>
<dbReference type="RefSeq" id="WP_377470785.1">
    <property type="nucleotide sequence ID" value="NZ_JBHLWN010000051.1"/>
</dbReference>
<dbReference type="SUPFAM" id="SSF110391">
    <property type="entry name" value="GlpP-like"/>
    <property type="match status" value="1"/>
</dbReference>
<keyword evidence="1" id="KW-0805">Transcription regulation</keyword>
<keyword evidence="1" id="KW-0319">Glycerol metabolism</keyword>
<evidence type="ECO:0000313" key="2">
    <source>
        <dbReference type="EMBL" id="MFC0213475.1"/>
    </source>
</evidence>